<comment type="caution">
    <text evidence="1">The sequence shown here is derived from an EMBL/GenBank/DDBJ whole genome shotgun (WGS) entry which is preliminary data.</text>
</comment>
<gene>
    <name evidence="1" type="ORF">SCF082_LOCUS12554</name>
</gene>
<proteinExistence type="predicted"/>
<reference evidence="1 2" key="1">
    <citation type="submission" date="2024-02" db="EMBL/GenBank/DDBJ databases">
        <authorList>
            <person name="Chen Y."/>
            <person name="Shah S."/>
            <person name="Dougan E. K."/>
            <person name="Thang M."/>
            <person name="Chan C."/>
        </authorList>
    </citation>
    <scope>NUCLEOTIDE SEQUENCE [LARGE SCALE GENOMIC DNA]</scope>
</reference>
<organism evidence="1 2">
    <name type="scientific">Durusdinium trenchii</name>
    <dbReference type="NCBI Taxonomy" id="1381693"/>
    <lineage>
        <taxon>Eukaryota</taxon>
        <taxon>Sar</taxon>
        <taxon>Alveolata</taxon>
        <taxon>Dinophyceae</taxon>
        <taxon>Suessiales</taxon>
        <taxon>Symbiodiniaceae</taxon>
        <taxon>Durusdinium</taxon>
    </lineage>
</organism>
<dbReference type="Proteomes" id="UP001642464">
    <property type="component" value="Unassembled WGS sequence"/>
</dbReference>
<sequence length="136" mass="15330">MEDGEDGDVEDVEHEEDEAVQELLIQYLSSGQGYDDESVSLALQEGNQLFQQKDFSRACDFFGIAYEIGWAPQLAVERVGTTTAIDLCCTTCSCGELSATPCWETLKLPSRRLRKPSGSFHTRLLDFWWLLWSIPS</sequence>
<protein>
    <submittedName>
        <fullName evidence="1">Uncharacterized protein</fullName>
    </submittedName>
</protein>
<dbReference type="EMBL" id="CAXAMM010007668">
    <property type="protein sequence ID" value="CAK9014972.1"/>
    <property type="molecule type" value="Genomic_DNA"/>
</dbReference>
<name>A0ABP0JKN2_9DINO</name>
<evidence type="ECO:0000313" key="1">
    <source>
        <dbReference type="EMBL" id="CAK9014972.1"/>
    </source>
</evidence>
<keyword evidence="2" id="KW-1185">Reference proteome</keyword>
<accession>A0ABP0JKN2</accession>
<evidence type="ECO:0000313" key="2">
    <source>
        <dbReference type="Proteomes" id="UP001642464"/>
    </source>
</evidence>